<evidence type="ECO:0000256" key="5">
    <source>
        <dbReference type="ARBA" id="ARBA00013881"/>
    </source>
</evidence>
<dbReference type="GeneID" id="101567170"/>
<evidence type="ECO:0000256" key="7">
    <source>
        <dbReference type="ARBA" id="ARBA00022692"/>
    </source>
</evidence>
<keyword evidence="18" id="KW-0539">Nucleus</keyword>
<evidence type="ECO:0000256" key="10">
    <source>
        <dbReference type="ARBA" id="ARBA00022989"/>
    </source>
</evidence>
<evidence type="ECO:0000313" key="22">
    <source>
        <dbReference type="Proteomes" id="UP000515203"/>
    </source>
</evidence>
<dbReference type="RefSeq" id="XP_023568533.1">
    <property type="nucleotide sequence ID" value="XM_023712765.1"/>
</dbReference>
<feature type="domain" description="BZIP" evidence="21">
    <location>
        <begin position="317"/>
        <end position="370"/>
    </location>
</feature>
<keyword evidence="6" id="KW-0217">Developmental protein</keyword>
<evidence type="ECO:0000256" key="12">
    <source>
        <dbReference type="ARBA" id="ARBA00023125"/>
    </source>
</evidence>
<keyword evidence="22" id="KW-1185">Reference proteome</keyword>
<dbReference type="GO" id="GO:0006986">
    <property type="term" value="P:response to unfolded protein"/>
    <property type="evidence" value="ECO:0007669"/>
    <property type="project" value="UniProtKB-KW"/>
</dbReference>
<dbReference type="SMART" id="SM00338">
    <property type="entry name" value="BRLZ"/>
    <property type="match status" value="1"/>
</dbReference>
<dbReference type="Gene3D" id="1.20.5.170">
    <property type="match status" value="1"/>
</dbReference>
<feature type="coiled-coil region" evidence="19">
    <location>
        <begin position="332"/>
        <end position="373"/>
    </location>
</feature>
<evidence type="ECO:0000256" key="15">
    <source>
        <dbReference type="ARBA" id="ARBA00023163"/>
    </source>
</evidence>
<dbReference type="GO" id="GO:0005634">
    <property type="term" value="C:nucleus"/>
    <property type="evidence" value="ECO:0007669"/>
    <property type="project" value="UniProtKB-SubCell"/>
</dbReference>
<feature type="compositionally biased region" description="Low complexity" evidence="20">
    <location>
        <begin position="208"/>
        <end position="220"/>
    </location>
</feature>
<keyword evidence="12" id="KW-0238">DNA-binding</keyword>
<evidence type="ECO:0000256" key="19">
    <source>
        <dbReference type="SAM" id="Coils"/>
    </source>
</evidence>
<organism evidence="22 23">
    <name type="scientific">Octodon degus</name>
    <name type="common">Degu</name>
    <name type="synonym">Sciurus degus</name>
    <dbReference type="NCBI Taxonomy" id="10160"/>
    <lineage>
        <taxon>Eukaryota</taxon>
        <taxon>Metazoa</taxon>
        <taxon>Chordata</taxon>
        <taxon>Craniata</taxon>
        <taxon>Vertebrata</taxon>
        <taxon>Euteleostomi</taxon>
        <taxon>Mammalia</taxon>
        <taxon>Eutheria</taxon>
        <taxon>Euarchontoglires</taxon>
        <taxon>Glires</taxon>
        <taxon>Rodentia</taxon>
        <taxon>Hystricomorpha</taxon>
        <taxon>Octodontidae</taxon>
        <taxon>Octodon</taxon>
    </lineage>
</organism>
<keyword evidence="19" id="KW-0175">Coiled coil</keyword>
<evidence type="ECO:0000259" key="21">
    <source>
        <dbReference type="PROSITE" id="PS50217"/>
    </source>
</evidence>
<dbReference type="GO" id="GO:0035497">
    <property type="term" value="F:cAMP response element binding"/>
    <property type="evidence" value="ECO:0007669"/>
    <property type="project" value="TreeGrafter"/>
</dbReference>
<keyword evidence="9" id="KW-0735">Signal-anchor</keyword>
<name>A0A6P6E919_OCTDE</name>
<evidence type="ECO:0000256" key="20">
    <source>
        <dbReference type="SAM" id="MobiDB-lite"/>
    </source>
</evidence>
<reference evidence="23" key="1">
    <citation type="submission" date="2025-08" db="UniProtKB">
        <authorList>
            <consortium name="RefSeq"/>
        </authorList>
    </citation>
    <scope>IDENTIFICATION</scope>
</reference>
<comment type="subunit">
    <text evidence="4">Binds DNA as a dimer.</text>
</comment>
<keyword evidence="8" id="KW-0256">Endoplasmic reticulum</keyword>
<dbReference type="GO" id="GO:0005789">
    <property type="term" value="C:endoplasmic reticulum membrane"/>
    <property type="evidence" value="ECO:0007669"/>
    <property type="project" value="UniProtKB-SubCell"/>
</dbReference>
<sequence length="533" mass="58246">MEVLESGEQGVLQWDRKLSELSEPGDGEALLYHTHFSELLDEFSQNVLGQLLNDPFLSEKSVSMDVEPSPTSPAPLIQAEHSYSLCEEPPAQSPFTHVTPSDSFNDEEAEGEKWYLSMDLPPTTIKTEPITEEPPPGLAPSVTLTITAVSTPFEKEEPPLETNAGVDSSCQTIIPKIKLEPHEVDQFLNFSPKEASVDHLHLPPTPPSSHSSDSEGSLSPNPRLHPFGLSQTHSPARAVPRAPSALSGSPLLTAPHVSILGLLRQKEPAPKGAVVAGGEKQDPHSKLHLQPFSFRYRVSKSPSCSAWRAHAFPTFASQISAQESRRKKKEYMDSLEKKVESCSTENLELRKKVEVLENTNRTLLQQLQKLQTLVMGKVSRTCKLAGTQTGTCLMVVVLCFAVAFGSLFQGYGPYPSATKMALPSQHSLPEPYAASIVRSRNLLIYEEHSPLEEPSGPASTGELGGWEPGSSLLRASGLESLPDVDLQHFLISNETGLEKAVLLELQQHLVSAKLEGNQTLKVVELDRRVNATF</sequence>
<keyword evidence="7" id="KW-0812">Transmembrane</keyword>
<dbReference type="PANTHER" id="PTHR46004:SF2">
    <property type="entry name" value="CYCLIC AMP-RESPONSIVE ELEMENT-BINDING PROTEIN 3-LIKE PROTEIN 2"/>
    <property type="match status" value="1"/>
</dbReference>
<feature type="compositionally biased region" description="Low complexity" evidence="20">
    <location>
        <begin position="234"/>
        <end position="245"/>
    </location>
</feature>
<evidence type="ECO:0000256" key="17">
    <source>
        <dbReference type="ARBA" id="ARBA00023230"/>
    </source>
</evidence>
<dbReference type="OrthoDB" id="674948at2759"/>
<dbReference type="PANTHER" id="PTHR46004">
    <property type="entry name" value="CYCLIC AMP RESPONSE ELEMENT-BINDING PROTEIN A"/>
    <property type="match status" value="1"/>
</dbReference>
<feature type="region of interest" description="Disordered" evidence="20">
    <location>
        <begin position="197"/>
        <end position="250"/>
    </location>
</feature>
<proteinExistence type="inferred from homology"/>
<keyword evidence="15" id="KW-0804">Transcription</keyword>
<comment type="similarity">
    <text evidence="3">Belongs to the bZIP family. ATF subfamily.</text>
</comment>
<dbReference type="GO" id="GO:0000981">
    <property type="term" value="F:DNA-binding transcription factor activity, RNA polymerase II-specific"/>
    <property type="evidence" value="ECO:0007669"/>
    <property type="project" value="TreeGrafter"/>
</dbReference>
<dbReference type="PROSITE" id="PS50217">
    <property type="entry name" value="BZIP"/>
    <property type="match status" value="1"/>
</dbReference>
<dbReference type="InterPro" id="IPR004827">
    <property type="entry name" value="bZIP"/>
</dbReference>
<evidence type="ECO:0000256" key="16">
    <source>
        <dbReference type="ARBA" id="ARBA00023180"/>
    </source>
</evidence>
<dbReference type="CDD" id="cd14689">
    <property type="entry name" value="bZIP_CREB3"/>
    <property type="match status" value="1"/>
</dbReference>
<evidence type="ECO:0000256" key="1">
    <source>
        <dbReference type="ARBA" id="ARBA00004123"/>
    </source>
</evidence>
<evidence type="ECO:0000256" key="11">
    <source>
        <dbReference type="ARBA" id="ARBA00023015"/>
    </source>
</evidence>
<dbReference type="InParanoid" id="A0A6P6E919"/>
<gene>
    <name evidence="23" type="primary">Creb3l2</name>
</gene>
<keyword evidence="11" id="KW-0805">Transcription regulation</keyword>
<evidence type="ECO:0000256" key="8">
    <source>
        <dbReference type="ARBA" id="ARBA00022824"/>
    </source>
</evidence>
<evidence type="ECO:0000256" key="3">
    <source>
        <dbReference type="ARBA" id="ARBA00009050"/>
    </source>
</evidence>
<dbReference type="SUPFAM" id="SSF57959">
    <property type="entry name" value="Leucine zipper domain"/>
    <property type="match status" value="1"/>
</dbReference>
<protein>
    <recommendedName>
        <fullName evidence="5">Cyclic AMP-responsive element-binding protein 3-like protein 2</fullName>
    </recommendedName>
</protein>
<dbReference type="InterPro" id="IPR046347">
    <property type="entry name" value="bZIP_sf"/>
</dbReference>
<evidence type="ECO:0000313" key="23">
    <source>
        <dbReference type="RefSeq" id="XP_023568533.1"/>
    </source>
</evidence>
<evidence type="ECO:0000256" key="18">
    <source>
        <dbReference type="ARBA" id="ARBA00023242"/>
    </source>
</evidence>
<dbReference type="AlphaFoldDB" id="A0A6P6E919"/>
<accession>A0A6P6E919</accession>
<keyword evidence="17" id="KW-0834">Unfolded protein response</keyword>
<evidence type="ECO:0000256" key="13">
    <source>
        <dbReference type="ARBA" id="ARBA00023136"/>
    </source>
</evidence>
<dbReference type="CTD" id="64764"/>
<keyword evidence="13" id="KW-0472">Membrane</keyword>
<dbReference type="Proteomes" id="UP000515203">
    <property type="component" value="Unplaced"/>
</dbReference>
<keyword evidence="14" id="KW-0010">Activator</keyword>
<evidence type="ECO:0000256" key="6">
    <source>
        <dbReference type="ARBA" id="ARBA00022473"/>
    </source>
</evidence>
<dbReference type="Pfam" id="PF00170">
    <property type="entry name" value="bZIP_1"/>
    <property type="match status" value="1"/>
</dbReference>
<comment type="subcellular location">
    <subcellularLocation>
        <location evidence="2">Endoplasmic reticulum membrane</location>
        <topology evidence="2">Single-pass type II membrane protein</topology>
    </subcellularLocation>
    <subcellularLocation>
        <location evidence="1">Nucleus</location>
    </subcellularLocation>
</comment>
<evidence type="ECO:0000256" key="2">
    <source>
        <dbReference type="ARBA" id="ARBA00004648"/>
    </source>
</evidence>
<evidence type="ECO:0000256" key="4">
    <source>
        <dbReference type="ARBA" id="ARBA00011195"/>
    </source>
</evidence>
<keyword evidence="10" id="KW-1133">Transmembrane helix</keyword>
<evidence type="ECO:0000256" key="9">
    <source>
        <dbReference type="ARBA" id="ARBA00022968"/>
    </source>
</evidence>
<keyword evidence="16" id="KW-0325">Glycoprotein</keyword>
<evidence type="ECO:0000256" key="14">
    <source>
        <dbReference type="ARBA" id="ARBA00023159"/>
    </source>
</evidence>
<dbReference type="FunCoup" id="A0A6P6E919">
    <property type="interactions" value="2198"/>
</dbReference>